<proteinExistence type="predicted"/>
<protein>
    <submittedName>
        <fullName evidence="2">Uncharacterized protein</fullName>
    </submittedName>
</protein>
<dbReference type="EMBL" id="HBJA01052751">
    <property type="protein sequence ID" value="CAE0807554.1"/>
    <property type="molecule type" value="Transcribed_RNA"/>
</dbReference>
<accession>A0A6T1YVU6</accession>
<sequence length="107" mass="11583">MAGSNWSECMVGNFCSAAKAERACGAESTSMVERMLATCAVETPGKEYPISSPTAQNSLKAESYLTKDFECFSKSAWSAVSVYPFSLKTCSIMQRKEGKSLVLAWAD</sequence>
<organism evidence="2">
    <name type="scientific">Eutreptiella gymnastica</name>
    <dbReference type="NCBI Taxonomy" id="73025"/>
    <lineage>
        <taxon>Eukaryota</taxon>
        <taxon>Discoba</taxon>
        <taxon>Euglenozoa</taxon>
        <taxon>Euglenida</taxon>
        <taxon>Spirocuta</taxon>
        <taxon>Euglenophyceae</taxon>
        <taxon>Eutreptiales</taxon>
        <taxon>Eutreptiaceae</taxon>
        <taxon>Eutreptiella</taxon>
    </lineage>
</organism>
<evidence type="ECO:0000313" key="1">
    <source>
        <dbReference type="EMBL" id="CAE0807554.1"/>
    </source>
</evidence>
<evidence type="ECO:0000313" key="2">
    <source>
        <dbReference type="EMBL" id="CAE0807555.1"/>
    </source>
</evidence>
<dbReference type="EMBL" id="HBJA01052754">
    <property type="protein sequence ID" value="CAE0807555.1"/>
    <property type="molecule type" value="Transcribed_RNA"/>
</dbReference>
<gene>
    <name evidence="1" type="ORF">EGYM00163_LOCUS18683</name>
    <name evidence="2" type="ORF">EGYM00163_LOCUS18684</name>
</gene>
<dbReference type="AlphaFoldDB" id="A0A6T1YVU6"/>
<reference evidence="2" key="1">
    <citation type="submission" date="2021-01" db="EMBL/GenBank/DDBJ databases">
        <authorList>
            <person name="Corre E."/>
            <person name="Pelletier E."/>
            <person name="Niang G."/>
            <person name="Scheremetjew M."/>
            <person name="Finn R."/>
            <person name="Kale V."/>
            <person name="Holt S."/>
            <person name="Cochrane G."/>
            <person name="Meng A."/>
            <person name="Brown T."/>
            <person name="Cohen L."/>
        </authorList>
    </citation>
    <scope>NUCLEOTIDE SEQUENCE</scope>
    <source>
        <strain evidence="2">CCMP1594</strain>
    </source>
</reference>
<name>A0A6T1YVU6_9EUGL</name>